<comment type="caution">
    <text evidence="1">The sequence shown here is derived from an EMBL/GenBank/DDBJ whole genome shotgun (WGS) entry which is preliminary data.</text>
</comment>
<evidence type="ECO:0000313" key="1">
    <source>
        <dbReference type="EMBL" id="KAK3259222.1"/>
    </source>
</evidence>
<dbReference type="EMBL" id="LGRX02018932">
    <property type="protein sequence ID" value="KAK3259222.1"/>
    <property type="molecule type" value="Genomic_DNA"/>
</dbReference>
<gene>
    <name evidence="1" type="ORF">CYMTET_31780</name>
</gene>
<name>A0AAE0FG64_9CHLO</name>
<accession>A0AAE0FG64</accession>
<protein>
    <submittedName>
        <fullName evidence="1">Uncharacterized protein</fullName>
    </submittedName>
</protein>
<sequence length="259" mass="29697">MVRRSVYLQYSAFNPHGTCHVDLYTDGKPCPEGNSQCETFYSLDDPAEDHSWHGRAFWANPPYLNALIHRMLTKMLKDFWKDPHQQHLEIDNIPAGTIGLFSRPRAGTYDPEALTDAALQEGGADRVFIQGTPFDTVVLYKDATTVPRIDPNQYLHTCLGHYSAEYIIHLIKQGVKFCVNSQRISPRFDDSIYIHGFKCPATKKAYTFSSSTKSGQHFHLQQVLDDVYAHGHRPKNIVFRTDNAHEFASDDMRILFRKY</sequence>
<evidence type="ECO:0000313" key="2">
    <source>
        <dbReference type="Proteomes" id="UP001190700"/>
    </source>
</evidence>
<dbReference type="AlphaFoldDB" id="A0AAE0FG64"/>
<dbReference type="Proteomes" id="UP001190700">
    <property type="component" value="Unassembled WGS sequence"/>
</dbReference>
<reference evidence="1 2" key="1">
    <citation type="journal article" date="2015" name="Genome Biol. Evol.">
        <title>Comparative Genomics of a Bacterivorous Green Alga Reveals Evolutionary Causalities and Consequences of Phago-Mixotrophic Mode of Nutrition.</title>
        <authorList>
            <person name="Burns J.A."/>
            <person name="Paasch A."/>
            <person name="Narechania A."/>
            <person name="Kim E."/>
        </authorList>
    </citation>
    <scope>NUCLEOTIDE SEQUENCE [LARGE SCALE GENOMIC DNA]</scope>
    <source>
        <strain evidence="1 2">PLY_AMNH</strain>
    </source>
</reference>
<proteinExistence type="predicted"/>
<keyword evidence="2" id="KW-1185">Reference proteome</keyword>
<organism evidence="1 2">
    <name type="scientific">Cymbomonas tetramitiformis</name>
    <dbReference type="NCBI Taxonomy" id="36881"/>
    <lineage>
        <taxon>Eukaryota</taxon>
        <taxon>Viridiplantae</taxon>
        <taxon>Chlorophyta</taxon>
        <taxon>Pyramimonadophyceae</taxon>
        <taxon>Pyramimonadales</taxon>
        <taxon>Pyramimonadaceae</taxon>
        <taxon>Cymbomonas</taxon>
    </lineage>
</organism>